<organism evidence="8 9">
    <name type="scientific">Salinimonas iocasae</name>
    <dbReference type="NCBI Taxonomy" id="2572577"/>
    <lineage>
        <taxon>Bacteria</taxon>
        <taxon>Pseudomonadati</taxon>
        <taxon>Pseudomonadota</taxon>
        <taxon>Gammaproteobacteria</taxon>
        <taxon>Alteromonadales</taxon>
        <taxon>Alteromonadaceae</taxon>
        <taxon>Alteromonas/Salinimonas group</taxon>
        <taxon>Salinimonas</taxon>
    </lineage>
</organism>
<dbReference type="EMBL" id="CP039852">
    <property type="protein sequence ID" value="QCZ93725.1"/>
    <property type="molecule type" value="Genomic_DNA"/>
</dbReference>
<dbReference type="InterPro" id="IPR032694">
    <property type="entry name" value="CopC/D"/>
</dbReference>
<evidence type="ECO:0000313" key="9">
    <source>
        <dbReference type="Proteomes" id="UP000304912"/>
    </source>
</evidence>
<evidence type="ECO:0000256" key="4">
    <source>
        <dbReference type="ARBA" id="ARBA00023008"/>
    </source>
</evidence>
<evidence type="ECO:0000259" key="7">
    <source>
        <dbReference type="Pfam" id="PF04234"/>
    </source>
</evidence>
<proteinExistence type="inferred from homology"/>
<dbReference type="OrthoDB" id="5568545at2"/>
<comment type="function">
    <text evidence="5">Involved in copper resistance.</text>
</comment>
<dbReference type="Proteomes" id="UP000304912">
    <property type="component" value="Chromosome"/>
</dbReference>
<name>A0A5B7YDZ4_9ALTE</name>
<comment type="subcellular location">
    <subcellularLocation>
        <location evidence="1">Cell envelope</location>
    </subcellularLocation>
    <subcellularLocation>
        <location evidence="5">Periplasm</location>
    </subcellularLocation>
</comment>
<feature type="signal peptide" evidence="6">
    <location>
        <begin position="1"/>
        <end position="24"/>
    </location>
</feature>
<dbReference type="GO" id="GO:0006825">
    <property type="term" value="P:copper ion transport"/>
    <property type="evidence" value="ECO:0007669"/>
    <property type="project" value="InterPro"/>
</dbReference>
<keyword evidence="9" id="KW-1185">Reference proteome</keyword>
<keyword evidence="3 5" id="KW-0732">Signal</keyword>
<sequence>MKYRRLILSASVVLASLTAQPVFSHSQMNLNESQPASNAMLMSAPEKLSLTFSESVRLTNVTLTNKDGKEIDFGFAPAFDKSADFEWKLPALAPDTYKVSYVVMSDDGHKMTGKYSFMVH</sequence>
<dbReference type="GO" id="GO:0005886">
    <property type="term" value="C:plasma membrane"/>
    <property type="evidence" value="ECO:0007669"/>
    <property type="project" value="TreeGrafter"/>
</dbReference>
<reference evidence="8 9" key="1">
    <citation type="submission" date="2019-04" db="EMBL/GenBank/DDBJ databases">
        <title>Salinimonas iocasae sp. nov., a halophilic bacterium isolated from the outer tube casing of tubeworms in Okinawa Trough.</title>
        <authorList>
            <person name="Zhang H."/>
            <person name="Wang H."/>
            <person name="Li C."/>
        </authorList>
    </citation>
    <scope>NUCLEOTIDE SEQUENCE [LARGE SCALE GENOMIC DNA]</scope>
    <source>
        <strain evidence="8 9">KX18D6</strain>
    </source>
</reference>
<accession>A0A5B7YDZ4</accession>
<dbReference type="AlphaFoldDB" id="A0A5B7YDZ4"/>
<evidence type="ECO:0000256" key="2">
    <source>
        <dbReference type="ARBA" id="ARBA00022723"/>
    </source>
</evidence>
<dbReference type="SUPFAM" id="SSF81296">
    <property type="entry name" value="E set domains"/>
    <property type="match status" value="1"/>
</dbReference>
<dbReference type="GO" id="GO:0046688">
    <property type="term" value="P:response to copper ion"/>
    <property type="evidence" value="ECO:0007669"/>
    <property type="project" value="UniProtKB-UniRule"/>
</dbReference>
<dbReference type="InterPro" id="IPR014755">
    <property type="entry name" value="Cu-Rt/internalin_Ig-like"/>
</dbReference>
<dbReference type="RefSeq" id="WP_139756469.1">
    <property type="nucleotide sequence ID" value="NZ_CP039852.1"/>
</dbReference>
<gene>
    <name evidence="8" type="ORF">FBQ74_09565</name>
</gene>
<feature type="domain" description="CopC" evidence="7">
    <location>
        <begin position="29"/>
        <end position="119"/>
    </location>
</feature>
<dbReference type="GO" id="GO:0042597">
    <property type="term" value="C:periplasmic space"/>
    <property type="evidence" value="ECO:0007669"/>
    <property type="project" value="UniProtKB-SubCell"/>
</dbReference>
<dbReference type="PANTHER" id="PTHR34820:SF4">
    <property type="entry name" value="INNER MEMBRANE PROTEIN YEBZ"/>
    <property type="match status" value="1"/>
</dbReference>
<evidence type="ECO:0000256" key="1">
    <source>
        <dbReference type="ARBA" id="ARBA00004196"/>
    </source>
</evidence>
<keyword evidence="2 5" id="KW-0479">Metal-binding</keyword>
<evidence type="ECO:0000313" key="8">
    <source>
        <dbReference type="EMBL" id="QCZ93725.1"/>
    </source>
</evidence>
<keyword evidence="4 5" id="KW-0186">Copper</keyword>
<evidence type="ECO:0000256" key="3">
    <source>
        <dbReference type="ARBA" id="ARBA00022729"/>
    </source>
</evidence>
<dbReference type="GO" id="GO:0030313">
    <property type="term" value="C:cell envelope"/>
    <property type="evidence" value="ECO:0007669"/>
    <property type="project" value="UniProtKB-SubCell"/>
</dbReference>
<dbReference type="PANTHER" id="PTHR34820">
    <property type="entry name" value="INNER MEMBRANE PROTEIN YEBZ"/>
    <property type="match status" value="1"/>
</dbReference>
<dbReference type="Pfam" id="PF04234">
    <property type="entry name" value="CopC"/>
    <property type="match status" value="1"/>
</dbReference>
<evidence type="ECO:0000256" key="5">
    <source>
        <dbReference type="RuleBase" id="RU369037"/>
    </source>
</evidence>
<dbReference type="KEGG" id="salk:FBQ74_09565"/>
<protein>
    <recommendedName>
        <fullName evidence="5">Copper resistance protein C</fullName>
    </recommendedName>
</protein>
<keyword evidence="5" id="KW-0574">Periplasm</keyword>
<feature type="chain" id="PRO_5022980966" description="Copper resistance protein C" evidence="6">
    <location>
        <begin position="25"/>
        <end position="120"/>
    </location>
</feature>
<evidence type="ECO:0000256" key="6">
    <source>
        <dbReference type="SAM" id="SignalP"/>
    </source>
</evidence>
<dbReference type="GO" id="GO:0005507">
    <property type="term" value="F:copper ion binding"/>
    <property type="evidence" value="ECO:0007669"/>
    <property type="project" value="UniProtKB-UniRule"/>
</dbReference>
<dbReference type="Gene3D" id="2.60.40.1220">
    <property type="match status" value="1"/>
</dbReference>
<comment type="similarity">
    <text evidence="5">Belongs to the CopC family.</text>
</comment>
<dbReference type="InterPro" id="IPR014756">
    <property type="entry name" value="Ig_E-set"/>
</dbReference>
<dbReference type="InterPro" id="IPR007348">
    <property type="entry name" value="CopC_dom"/>
</dbReference>